<comment type="caution">
    <text evidence="1">The sequence shown here is derived from an EMBL/GenBank/DDBJ whole genome shotgun (WGS) entry which is preliminary data.</text>
</comment>
<accession>A0A0F9NJ14</accession>
<name>A0A0F9NJ14_9ZZZZ</name>
<dbReference type="AlphaFoldDB" id="A0A0F9NJ14"/>
<protein>
    <submittedName>
        <fullName evidence="1">Uncharacterized protein</fullName>
    </submittedName>
</protein>
<evidence type="ECO:0000313" key="1">
    <source>
        <dbReference type="EMBL" id="KKN19530.1"/>
    </source>
</evidence>
<proteinExistence type="predicted"/>
<sequence>YRQYLALKKKFEGNALDARKVALDVLHKAEEEQ</sequence>
<dbReference type="EMBL" id="LAZR01003326">
    <property type="protein sequence ID" value="KKN19530.1"/>
    <property type="molecule type" value="Genomic_DNA"/>
</dbReference>
<gene>
    <name evidence="1" type="ORF">LCGC14_0944920</name>
</gene>
<organism evidence="1">
    <name type="scientific">marine sediment metagenome</name>
    <dbReference type="NCBI Taxonomy" id="412755"/>
    <lineage>
        <taxon>unclassified sequences</taxon>
        <taxon>metagenomes</taxon>
        <taxon>ecological metagenomes</taxon>
    </lineage>
</organism>
<reference evidence="1" key="1">
    <citation type="journal article" date="2015" name="Nature">
        <title>Complex archaea that bridge the gap between prokaryotes and eukaryotes.</title>
        <authorList>
            <person name="Spang A."/>
            <person name="Saw J.H."/>
            <person name="Jorgensen S.L."/>
            <person name="Zaremba-Niedzwiedzka K."/>
            <person name="Martijn J."/>
            <person name="Lind A.E."/>
            <person name="van Eijk R."/>
            <person name="Schleper C."/>
            <person name="Guy L."/>
            <person name="Ettema T.J."/>
        </authorList>
    </citation>
    <scope>NUCLEOTIDE SEQUENCE</scope>
</reference>
<feature type="non-terminal residue" evidence="1">
    <location>
        <position position="1"/>
    </location>
</feature>